<evidence type="ECO:0000313" key="3">
    <source>
        <dbReference type="Proteomes" id="UP001281761"/>
    </source>
</evidence>
<protein>
    <submittedName>
        <fullName evidence="2">Uncharacterized protein</fullName>
    </submittedName>
</protein>
<organism evidence="2 3">
    <name type="scientific">Blattamonas nauphoetae</name>
    <dbReference type="NCBI Taxonomy" id="2049346"/>
    <lineage>
        <taxon>Eukaryota</taxon>
        <taxon>Metamonada</taxon>
        <taxon>Preaxostyla</taxon>
        <taxon>Oxymonadida</taxon>
        <taxon>Blattamonas</taxon>
    </lineage>
</organism>
<feature type="region of interest" description="Disordered" evidence="1">
    <location>
        <begin position="178"/>
        <end position="214"/>
    </location>
</feature>
<feature type="compositionally biased region" description="Low complexity" evidence="1">
    <location>
        <begin position="269"/>
        <end position="284"/>
    </location>
</feature>
<sequence length="367" mass="40570">MGVVLVKDDILRLVRAQFGTIGSQIRTAVVSSGSQYSKTSVEQMNELDPIVLGGDGLTATTCSQLSEVSIYSDSGSTADSRTNSEPTLRIPSSVVNPSADSIVVVVVEDAFFEISSVNIELEPNDSLTDRIETCFGKEQRPNNTGVLDFDQTFQFLRLSQGAINMKGSSLTIQTSSFRRNNRCSEEERQLRSQHHSTVADDSETPTDATDEDEVSITTLKAKKKRKMETSWMDELFESTDIQMWSTVPNKKPVEPLAGTPTKHTHSGKSSPRTQSSQSTRSSSPTREELMIMFPERRLLDHPIVISSMSLCPARIRLEIISHFPNSVVCVRPAFEYDCTLMDLLVDNLQAKPAQPTDSIQIPVFTAL</sequence>
<comment type="caution">
    <text evidence="2">The sequence shown here is derived from an EMBL/GenBank/DDBJ whole genome shotgun (WGS) entry which is preliminary data.</text>
</comment>
<evidence type="ECO:0000256" key="1">
    <source>
        <dbReference type="SAM" id="MobiDB-lite"/>
    </source>
</evidence>
<feature type="region of interest" description="Disordered" evidence="1">
    <location>
        <begin position="249"/>
        <end position="286"/>
    </location>
</feature>
<gene>
    <name evidence="2" type="ORF">BLNAU_11394</name>
</gene>
<dbReference type="Proteomes" id="UP001281761">
    <property type="component" value="Unassembled WGS sequence"/>
</dbReference>
<evidence type="ECO:0000313" key="2">
    <source>
        <dbReference type="EMBL" id="KAK2953673.1"/>
    </source>
</evidence>
<reference evidence="2 3" key="1">
    <citation type="journal article" date="2022" name="bioRxiv">
        <title>Genomics of Preaxostyla Flagellates Illuminates Evolutionary Transitions and the Path Towards Mitochondrial Loss.</title>
        <authorList>
            <person name="Novak L.V.F."/>
            <person name="Treitli S.C."/>
            <person name="Pyrih J."/>
            <person name="Halakuc P."/>
            <person name="Pipaliya S.V."/>
            <person name="Vacek V."/>
            <person name="Brzon O."/>
            <person name="Soukal P."/>
            <person name="Eme L."/>
            <person name="Dacks J.B."/>
            <person name="Karnkowska A."/>
            <person name="Elias M."/>
            <person name="Hampl V."/>
        </authorList>
    </citation>
    <scope>NUCLEOTIDE SEQUENCE [LARGE SCALE GENOMIC DNA]</scope>
    <source>
        <strain evidence="2">NAU3</strain>
        <tissue evidence="2">Gut</tissue>
    </source>
</reference>
<name>A0ABQ9XQQ3_9EUKA</name>
<keyword evidence="3" id="KW-1185">Reference proteome</keyword>
<feature type="compositionally biased region" description="Acidic residues" evidence="1">
    <location>
        <begin position="200"/>
        <end position="214"/>
    </location>
</feature>
<accession>A0ABQ9XQQ3</accession>
<proteinExistence type="predicted"/>
<dbReference type="EMBL" id="JARBJD010000088">
    <property type="protein sequence ID" value="KAK2953673.1"/>
    <property type="molecule type" value="Genomic_DNA"/>
</dbReference>